<keyword evidence="1" id="KW-0812">Transmembrane</keyword>
<organism evidence="2 3">
    <name type="scientific">Salinisphaera aquimarina</name>
    <dbReference type="NCBI Taxonomy" id="2094031"/>
    <lineage>
        <taxon>Bacteria</taxon>
        <taxon>Pseudomonadati</taxon>
        <taxon>Pseudomonadota</taxon>
        <taxon>Gammaproteobacteria</taxon>
        <taxon>Salinisphaerales</taxon>
        <taxon>Salinisphaeraceae</taxon>
        <taxon>Salinisphaera</taxon>
    </lineage>
</organism>
<evidence type="ECO:0000313" key="2">
    <source>
        <dbReference type="EMBL" id="MFC3105242.1"/>
    </source>
</evidence>
<feature type="transmembrane region" description="Helical" evidence="1">
    <location>
        <begin position="95"/>
        <end position="119"/>
    </location>
</feature>
<protein>
    <submittedName>
        <fullName evidence="2">DUF2784 domain-containing protein</fullName>
    </submittedName>
</protein>
<sequence>MLYALIADAVLTAHLLFILLVGLGGVLAFFWPRLVFVHIPAVCWGAYVSLSGRICPLTPLEQQLRVAAGQQGYADGFIDHYLVALIYPAGLTRSIQIAIGVAVIGVNVVLYGLLLYRWVCTRRREDRRGRSIQG</sequence>
<dbReference type="Proteomes" id="UP001595462">
    <property type="component" value="Unassembled WGS sequence"/>
</dbReference>
<dbReference type="RefSeq" id="WP_380690802.1">
    <property type="nucleotide sequence ID" value="NZ_JBHRSS010000007.1"/>
</dbReference>
<evidence type="ECO:0000256" key="1">
    <source>
        <dbReference type="SAM" id="Phobius"/>
    </source>
</evidence>
<accession>A0ABV7EUG2</accession>
<dbReference type="Pfam" id="PF10861">
    <property type="entry name" value="DUF2784"/>
    <property type="match status" value="1"/>
</dbReference>
<comment type="caution">
    <text evidence="2">The sequence shown here is derived from an EMBL/GenBank/DDBJ whole genome shotgun (WGS) entry which is preliminary data.</text>
</comment>
<proteinExistence type="predicted"/>
<keyword evidence="3" id="KW-1185">Reference proteome</keyword>
<keyword evidence="1" id="KW-1133">Transmembrane helix</keyword>
<dbReference type="EMBL" id="JBHRSS010000007">
    <property type="protein sequence ID" value="MFC3105242.1"/>
    <property type="molecule type" value="Genomic_DNA"/>
</dbReference>
<gene>
    <name evidence="2" type="ORF">ACFOSU_15275</name>
</gene>
<dbReference type="InterPro" id="IPR021218">
    <property type="entry name" value="DUF2784"/>
</dbReference>
<reference evidence="3" key="1">
    <citation type="journal article" date="2019" name="Int. J. Syst. Evol. Microbiol.">
        <title>The Global Catalogue of Microorganisms (GCM) 10K type strain sequencing project: providing services to taxonomists for standard genome sequencing and annotation.</title>
        <authorList>
            <consortium name="The Broad Institute Genomics Platform"/>
            <consortium name="The Broad Institute Genome Sequencing Center for Infectious Disease"/>
            <person name="Wu L."/>
            <person name="Ma J."/>
        </authorList>
    </citation>
    <scope>NUCLEOTIDE SEQUENCE [LARGE SCALE GENOMIC DNA]</scope>
    <source>
        <strain evidence="3">KCTC 52640</strain>
    </source>
</reference>
<name>A0ABV7EUG2_9GAMM</name>
<keyword evidence="1" id="KW-0472">Membrane</keyword>
<evidence type="ECO:0000313" key="3">
    <source>
        <dbReference type="Proteomes" id="UP001595462"/>
    </source>
</evidence>
<feature type="transmembrane region" description="Helical" evidence="1">
    <location>
        <begin position="12"/>
        <end position="31"/>
    </location>
</feature>